<gene>
    <name evidence="3" type="ORF">AVEN_163395_1</name>
</gene>
<feature type="region of interest" description="Disordered" evidence="1">
    <location>
        <begin position="42"/>
        <end position="138"/>
    </location>
</feature>
<accession>A0A4Y2QZR7</accession>
<keyword evidence="4" id="KW-1185">Reference proteome</keyword>
<feature type="transmembrane region" description="Helical" evidence="2">
    <location>
        <begin position="263"/>
        <end position="286"/>
    </location>
</feature>
<reference evidence="3 4" key="1">
    <citation type="journal article" date="2019" name="Sci. Rep.">
        <title>Orb-weaving spider Araneus ventricosus genome elucidates the spidroin gene catalogue.</title>
        <authorList>
            <person name="Kono N."/>
            <person name="Nakamura H."/>
            <person name="Ohtoshi R."/>
            <person name="Moran D.A.P."/>
            <person name="Shinohara A."/>
            <person name="Yoshida Y."/>
            <person name="Fujiwara M."/>
            <person name="Mori M."/>
            <person name="Tomita M."/>
            <person name="Arakawa K."/>
        </authorList>
    </citation>
    <scope>NUCLEOTIDE SEQUENCE [LARGE SCALE GENOMIC DNA]</scope>
</reference>
<proteinExistence type="predicted"/>
<dbReference type="AlphaFoldDB" id="A0A4Y2QZR7"/>
<keyword evidence="2" id="KW-0812">Transmembrane</keyword>
<evidence type="ECO:0000313" key="4">
    <source>
        <dbReference type="Proteomes" id="UP000499080"/>
    </source>
</evidence>
<evidence type="ECO:0000313" key="3">
    <source>
        <dbReference type="EMBL" id="GBN68716.1"/>
    </source>
</evidence>
<feature type="compositionally biased region" description="Basic and acidic residues" evidence="1">
    <location>
        <begin position="113"/>
        <end position="137"/>
    </location>
</feature>
<dbReference type="Proteomes" id="UP000499080">
    <property type="component" value="Unassembled WGS sequence"/>
</dbReference>
<feature type="region of interest" description="Disordered" evidence="1">
    <location>
        <begin position="302"/>
        <end position="321"/>
    </location>
</feature>
<name>A0A4Y2QZR7_ARAVE</name>
<keyword evidence="2" id="KW-0472">Membrane</keyword>
<evidence type="ECO:0000256" key="1">
    <source>
        <dbReference type="SAM" id="MobiDB-lite"/>
    </source>
</evidence>
<dbReference type="EMBL" id="BGPR01015302">
    <property type="protein sequence ID" value="GBN68716.1"/>
    <property type="molecule type" value="Genomic_DNA"/>
</dbReference>
<sequence>MDYLQNQNCQVRQASHFPGSARRLSTITEEHNGEVDGRQVTRNVSPVQDEGGENRDVVNTASERNGEVDGHQLTRNSPAIQDEGENKNDVDTASGRNGEVDGRQVTRNVPIIQDKEGENRNDVNTASERKGDVDGHQVTRNVPPIEVTADKSYFLEKCELQFKCPFERNARQHAAKPDPTRAFVHSNKRMSNLGAKQHHTTSEETIGVDDEYWRRDSQFRHDVPQEVSSLEQGVTETQHQWCRARNMRAEYLHSQAIKNIDSWLIICALIMTFLTAVLIVILWEYLSIKSFQRVQSSNSSSLHLVPSTESSSPGHGDLLYR</sequence>
<keyword evidence="2" id="KW-1133">Transmembrane helix</keyword>
<comment type="caution">
    <text evidence="3">The sequence shown here is derived from an EMBL/GenBank/DDBJ whole genome shotgun (WGS) entry which is preliminary data.</text>
</comment>
<protein>
    <submittedName>
        <fullName evidence="3">Uncharacterized protein</fullName>
    </submittedName>
</protein>
<organism evidence="3 4">
    <name type="scientific">Araneus ventricosus</name>
    <name type="common">Orbweaver spider</name>
    <name type="synonym">Epeira ventricosa</name>
    <dbReference type="NCBI Taxonomy" id="182803"/>
    <lineage>
        <taxon>Eukaryota</taxon>
        <taxon>Metazoa</taxon>
        <taxon>Ecdysozoa</taxon>
        <taxon>Arthropoda</taxon>
        <taxon>Chelicerata</taxon>
        <taxon>Arachnida</taxon>
        <taxon>Araneae</taxon>
        <taxon>Araneomorphae</taxon>
        <taxon>Entelegynae</taxon>
        <taxon>Araneoidea</taxon>
        <taxon>Araneidae</taxon>
        <taxon>Araneus</taxon>
    </lineage>
</organism>
<evidence type="ECO:0000256" key="2">
    <source>
        <dbReference type="SAM" id="Phobius"/>
    </source>
</evidence>